<dbReference type="PANTHER" id="PTHR43106">
    <property type="entry name" value="DEHYDROGENASE-RELATED"/>
    <property type="match status" value="1"/>
</dbReference>
<dbReference type="PANTHER" id="PTHR43106:SF1">
    <property type="entry name" value="DEHYDROGENASE-RELATED"/>
    <property type="match status" value="1"/>
</dbReference>
<dbReference type="SUPFAM" id="SSF51905">
    <property type="entry name" value="FAD/NAD(P)-binding domain"/>
    <property type="match status" value="1"/>
</dbReference>
<accession>A0A3P3XI50</accession>
<dbReference type="InterPro" id="IPR036188">
    <property type="entry name" value="FAD/NAD-bd_sf"/>
</dbReference>
<dbReference type="AlphaFoldDB" id="A0A3P3XI50"/>
<gene>
    <name evidence="1" type="ORF">SPIROBIBN47_240027</name>
</gene>
<proteinExistence type="predicted"/>
<evidence type="ECO:0000313" key="1">
    <source>
        <dbReference type="EMBL" id="SLM12250.1"/>
    </source>
</evidence>
<protein>
    <recommendedName>
        <fullName evidence="2">Pyridine nucleotide-disulfide oxidoreductase</fullName>
    </recommendedName>
</protein>
<name>A0A3P3XI50_9SPIR</name>
<dbReference type="EMBL" id="FWDM01000017">
    <property type="protein sequence ID" value="SLM12250.1"/>
    <property type="molecule type" value="Genomic_DNA"/>
</dbReference>
<reference evidence="1" key="1">
    <citation type="submission" date="2017-02" db="EMBL/GenBank/DDBJ databases">
        <authorList>
            <person name="Regsiter A."/>
            <person name="William W."/>
        </authorList>
    </citation>
    <scope>NUCLEOTIDE SEQUENCE</scope>
    <source>
        <strain evidence="1">Bib</strain>
    </source>
</reference>
<sequence length="428" mass="47813">MERYDVVIVGTGPAGLGAAFELLGRKPSLRILLLDKLQVSSGGLRNDCKMNFTWPIGFPLECWDEATGTYYLKRVEAFLEPRIMEKRNIDVYARRAEKIGVKLIDVRQSHLGTDGGLELIKALTARLTALGAEISLGEEMLSVDQATRTVQTDKRAVQYRYLLVAPGRGGFAFLQQLMEHLGVEYRDNVVDIGIRVETREEHYPIVRDYYDPKFLFPKKTRTFCTNSRSAHVVQEKYGDEKGGYWYSVNGHAWSEQRAANGLVNFAILKTVTLTQPLASGQEYAQMLGRLAALLGGGRPIMQRIGDFRLGKRSFADEFTGDLYDFKPTLPSCTPGDISLCIPAKTMRAIWNAMKLLDTVVPGVMHPSTIMYYPEIKLYANRPVFIDEYFQVVPGIFFAGDGAGTSRGITAAWASGLRAADGMLKEFDF</sequence>
<evidence type="ECO:0008006" key="2">
    <source>
        <dbReference type="Google" id="ProtNLM"/>
    </source>
</evidence>
<organism evidence="1">
    <name type="scientific">uncultured spirochete</name>
    <dbReference type="NCBI Taxonomy" id="156406"/>
    <lineage>
        <taxon>Bacteria</taxon>
        <taxon>Pseudomonadati</taxon>
        <taxon>Spirochaetota</taxon>
        <taxon>Spirochaetia</taxon>
        <taxon>Spirochaetales</taxon>
        <taxon>environmental samples</taxon>
    </lineage>
</organism>
<dbReference type="Gene3D" id="3.50.50.60">
    <property type="entry name" value="FAD/NAD(P)-binding domain"/>
    <property type="match status" value="1"/>
</dbReference>